<dbReference type="SUPFAM" id="SSF57756">
    <property type="entry name" value="Retrovirus zinc finger-like domains"/>
    <property type="match status" value="1"/>
</dbReference>
<organism evidence="2 3">
    <name type="scientific">Lactuca sativa</name>
    <name type="common">Garden lettuce</name>
    <dbReference type="NCBI Taxonomy" id="4236"/>
    <lineage>
        <taxon>Eukaryota</taxon>
        <taxon>Viridiplantae</taxon>
        <taxon>Streptophyta</taxon>
        <taxon>Embryophyta</taxon>
        <taxon>Tracheophyta</taxon>
        <taxon>Spermatophyta</taxon>
        <taxon>Magnoliopsida</taxon>
        <taxon>eudicotyledons</taxon>
        <taxon>Gunneridae</taxon>
        <taxon>Pentapetalae</taxon>
        <taxon>asterids</taxon>
        <taxon>campanulids</taxon>
        <taxon>Asterales</taxon>
        <taxon>Asteraceae</taxon>
        <taxon>Cichorioideae</taxon>
        <taxon>Cichorieae</taxon>
        <taxon>Lactucinae</taxon>
        <taxon>Lactuca</taxon>
    </lineage>
</organism>
<evidence type="ECO:0000313" key="3">
    <source>
        <dbReference type="Proteomes" id="UP000235145"/>
    </source>
</evidence>
<accession>A0A9R1V9G4</accession>
<sequence length="226" mass="25626">MLVVTFYNQQNPEDFISPWFSSEKLKESYSTFLQPMNGSNLWPKTPYEKPLPPMSRRMPGRPTVNRKKHVSEKGDCRSRKRTVKCNNCQQFGHNKKSCKNPTKEPKPKPKKKIGRPSVEKIEGTSKRPRKQKKTKVPSAYSQAIADLRASGYISQEIEELMGTMDDFTQEPVQLRTMDDVIFVPETVAGTTMDDVTLEVEGIEETLMGDVTFVPETIALGSTGHNQ</sequence>
<feature type="compositionally biased region" description="Basic residues" evidence="1">
    <location>
        <begin position="126"/>
        <end position="135"/>
    </location>
</feature>
<keyword evidence="3" id="KW-1185">Reference proteome</keyword>
<dbReference type="InterPro" id="IPR036875">
    <property type="entry name" value="Znf_CCHC_sf"/>
</dbReference>
<dbReference type="GO" id="GO:0003676">
    <property type="term" value="F:nucleic acid binding"/>
    <property type="evidence" value="ECO:0007669"/>
    <property type="project" value="InterPro"/>
</dbReference>
<comment type="caution">
    <text evidence="2">The sequence shown here is derived from an EMBL/GenBank/DDBJ whole genome shotgun (WGS) entry which is preliminary data.</text>
</comment>
<name>A0A9R1V9G4_LACSA</name>
<proteinExistence type="predicted"/>
<evidence type="ECO:0008006" key="4">
    <source>
        <dbReference type="Google" id="ProtNLM"/>
    </source>
</evidence>
<gene>
    <name evidence="2" type="ORF">LSAT_V11C600322900</name>
</gene>
<reference evidence="2 3" key="1">
    <citation type="journal article" date="2017" name="Nat. Commun.">
        <title>Genome assembly with in vitro proximity ligation data and whole-genome triplication in lettuce.</title>
        <authorList>
            <person name="Reyes-Chin-Wo S."/>
            <person name="Wang Z."/>
            <person name="Yang X."/>
            <person name="Kozik A."/>
            <person name="Arikit S."/>
            <person name="Song C."/>
            <person name="Xia L."/>
            <person name="Froenicke L."/>
            <person name="Lavelle D.O."/>
            <person name="Truco M.J."/>
            <person name="Xia R."/>
            <person name="Zhu S."/>
            <person name="Xu C."/>
            <person name="Xu H."/>
            <person name="Xu X."/>
            <person name="Cox K."/>
            <person name="Korf I."/>
            <person name="Meyers B.C."/>
            <person name="Michelmore R.W."/>
        </authorList>
    </citation>
    <scope>NUCLEOTIDE SEQUENCE [LARGE SCALE GENOMIC DNA]</scope>
    <source>
        <strain evidence="3">cv. Salinas</strain>
        <tissue evidence="2">Seedlings</tissue>
    </source>
</reference>
<dbReference type="Proteomes" id="UP000235145">
    <property type="component" value="Unassembled WGS sequence"/>
</dbReference>
<dbReference type="AlphaFoldDB" id="A0A9R1V9G4"/>
<evidence type="ECO:0000313" key="2">
    <source>
        <dbReference type="EMBL" id="KAJ0200738.1"/>
    </source>
</evidence>
<dbReference type="GO" id="GO:0008270">
    <property type="term" value="F:zinc ion binding"/>
    <property type="evidence" value="ECO:0007669"/>
    <property type="project" value="InterPro"/>
</dbReference>
<feature type="region of interest" description="Disordered" evidence="1">
    <location>
        <begin position="35"/>
        <end position="138"/>
    </location>
</feature>
<evidence type="ECO:0000256" key="1">
    <source>
        <dbReference type="SAM" id="MobiDB-lite"/>
    </source>
</evidence>
<dbReference type="EMBL" id="NBSK02000006">
    <property type="protein sequence ID" value="KAJ0200738.1"/>
    <property type="molecule type" value="Genomic_DNA"/>
</dbReference>
<protein>
    <recommendedName>
        <fullName evidence="4">CCHC-type domain-containing protein</fullName>
    </recommendedName>
</protein>